<dbReference type="GO" id="GO:0006886">
    <property type="term" value="P:intracellular protein transport"/>
    <property type="evidence" value="ECO:0007669"/>
    <property type="project" value="InterPro"/>
</dbReference>
<dbReference type="GO" id="GO:0016079">
    <property type="term" value="P:synaptic vesicle exocytosis"/>
    <property type="evidence" value="ECO:0007669"/>
    <property type="project" value="TreeGrafter"/>
</dbReference>
<comment type="similarity">
    <text evidence="1">Belongs to the SNAPIN family.</text>
</comment>
<evidence type="ECO:0000256" key="5">
    <source>
        <dbReference type="SAM" id="MobiDB-lite"/>
    </source>
</evidence>
<feature type="compositionally biased region" description="Basic and acidic residues" evidence="5">
    <location>
        <begin position="11"/>
        <end position="21"/>
    </location>
</feature>
<dbReference type="GO" id="GO:0031083">
    <property type="term" value="C:BLOC-1 complex"/>
    <property type="evidence" value="ECO:0007669"/>
    <property type="project" value="InterPro"/>
</dbReference>
<name>A0A087T990_STEMI</name>
<evidence type="ECO:0000313" key="7">
    <source>
        <dbReference type="Proteomes" id="UP000054359"/>
    </source>
</evidence>
<dbReference type="GO" id="GO:0032418">
    <property type="term" value="P:lysosome localization"/>
    <property type="evidence" value="ECO:0007669"/>
    <property type="project" value="TreeGrafter"/>
</dbReference>
<evidence type="ECO:0000256" key="2">
    <source>
        <dbReference type="ARBA" id="ARBA00023054"/>
    </source>
</evidence>
<sequence length="137" mass="15642">MEDTASTTTSLDDKTDDYGDSTTRDALADGLMELLRPSVEQLDDHVRLTLISQKELRQQIESLSEELRQISETYNSMFDLDVYVKKLMNAKRRVMLVNNILQNAQERLNRLHQSIARETAKRKALLETSPTTAQPSS</sequence>
<dbReference type="InterPro" id="IPR017246">
    <property type="entry name" value="Snapin"/>
</dbReference>
<keyword evidence="2 4" id="KW-0175">Coiled coil</keyword>
<feature type="non-terminal residue" evidence="6">
    <location>
        <position position="137"/>
    </location>
</feature>
<dbReference type="OrthoDB" id="5399166at2759"/>
<dbReference type="Proteomes" id="UP000054359">
    <property type="component" value="Unassembled WGS sequence"/>
</dbReference>
<accession>A0A087T990</accession>
<dbReference type="GO" id="GO:0000149">
    <property type="term" value="F:SNARE binding"/>
    <property type="evidence" value="ECO:0007669"/>
    <property type="project" value="TreeGrafter"/>
</dbReference>
<dbReference type="PANTHER" id="PTHR31305:SF2">
    <property type="entry name" value="SNARE-ASSOCIATED PROTEIN SNAPIN"/>
    <property type="match status" value="1"/>
</dbReference>
<evidence type="ECO:0000256" key="4">
    <source>
        <dbReference type="SAM" id="Coils"/>
    </source>
</evidence>
<evidence type="ECO:0000256" key="1">
    <source>
        <dbReference type="ARBA" id="ARBA00006111"/>
    </source>
</evidence>
<dbReference type="GO" id="GO:0007040">
    <property type="term" value="P:lysosome organization"/>
    <property type="evidence" value="ECO:0007669"/>
    <property type="project" value="TreeGrafter"/>
</dbReference>
<keyword evidence="7" id="KW-1185">Reference proteome</keyword>
<evidence type="ECO:0000256" key="3">
    <source>
        <dbReference type="ARBA" id="ARBA00033330"/>
    </source>
</evidence>
<dbReference type="EMBL" id="KK114081">
    <property type="protein sequence ID" value="KFM61679.1"/>
    <property type="molecule type" value="Genomic_DNA"/>
</dbReference>
<evidence type="ECO:0000313" key="6">
    <source>
        <dbReference type="EMBL" id="KFM61679.1"/>
    </source>
</evidence>
<dbReference type="InterPro" id="IPR028119">
    <property type="entry name" value="Snapin/Pallidin/Snn1"/>
</dbReference>
<dbReference type="PANTHER" id="PTHR31305">
    <property type="entry name" value="SNARE-ASSOCIATED PROTEIN SNAPIN"/>
    <property type="match status" value="1"/>
</dbReference>
<dbReference type="OMA" id="LNMHIRE"/>
<dbReference type="AlphaFoldDB" id="A0A087T990"/>
<dbReference type="STRING" id="407821.A0A087T990"/>
<feature type="coiled-coil region" evidence="4">
    <location>
        <begin position="53"/>
        <end position="121"/>
    </location>
</feature>
<reference evidence="6 7" key="1">
    <citation type="submission" date="2013-11" db="EMBL/GenBank/DDBJ databases">
        <title>Genome sequencing of Stegodyphus mimosarum.</title>
        <authorList>
            <person name="Bechsgaard J."/>
        </authorList>
    </citation>
    <scope>NUCLEOTIDE SEQUENCE [LARGE SCALE GENOMIC DNA]</scope>
</reference>
<feature type="compositionally biased region" description="Low complexity" evidence="5">
    <location>
        <begin position="1"/>
        <end position="10"/>
    </location>
</feature>
<dbReference type="GO" id="GO:0008021">
    <property type="term" value="C:synaptic vesicle"/>
    <property type="evidence" value="ECO:0007669"/>
    <property type="project" value="TreeGrafter"/>
</dbReference>
<feature type="region of interest" description="Disordered" evidence="5">
    <location>
        <begin position="1"/>
        <end position="21"/>
    </location>
</feature>
<gene>
    <name evidence="6" type="ORF">X975_12527</name>
</gene>
<dbReference type="GO" id="GO:0008333">
    <property type="term" value="P:endosome to lysosome transport"/>
    <property type="evidence" value="ECO:0007669"/>
    <property type="project" value="TreeGrafter"/>
</dbReference>
<dbReference type="Pfam" id="PF14712">
    <property type="entry name" value="Snapin_Pallidin"/>
    <property type="match status" value="1"/>
</dbReference>
<dbReference type="GO" id="GO:2000300">
    <property type="term" value="P:regulation of synaptic vesicle exocytosis"/>
    <property type="evidence" value="ECO:0007669"/>
    <property type="project" value="TreeGrafter"/>
</dbReference>
<protein>
    <recommendedName>
        <fullName evidence="3">Biogenesis of lysosome-related organelles complex 1 subunit 7</fullName>
    </recommendedName>
</protein>
<proteinExistence type="inferred from homology"/>
<dbReference type="GO" id="GO:0099078">
    <property type="term" value="C:BORC complex"/>
    <property type="evidence" value="ECO:0007669"/>
    <property type="project" value="TreeGrafter"/>
</dbReference>
<organism evidence="6 7">
    <name type="scientific">Stegodyphus mimosarum</name>
    <name type="common">African social velvet spider</name>
    <dbReference type="NCBI Taxonomy" id="407821"/>
    <lineage>
        <taxon>Eukaryota</taxon>
        <taxon>Metazoa</taxon>
        <taxon>Ecdysozoa</taxon>
        <taxon>Arthropoda</taxon>
        <taxon>Chelicerata</taxon>
        <taxon>Arachnida</taxon>
        <taxon>Araneae</taxon>
        <taxon>Araneomorphae</taxon>
        <taxon>Entelegynae</taxon>
        <taxon>Eresoidea</taxon>
        <taxon>Eresidae</taxon>
        <taxon>Stegodyphus</taxon>
    </lineage>
</organism>